<dbReference type="Proteomes" id="UP000749559">
    <property type="component" value="Unassembled WGS sequence"/>
</dbReference>
<evidence type="ECO:0000256" key="2">
    <source>
        <dbReference type="ARBA" id="ARBA00022490"/>
    </source>
</evidence>
<dbReference type="OrthoDB" id="6086527at2759"/>
<dbReference type="GO" id="GO:0022008">
    <property type="term" value="P:neurogenesis"/>
    <property type="evidence" value="ECO:0007669"/>
    <property type="project" value="TreeGrafter"/>
</dbReference>
<comment type="caution">
    <text evidence="3">The sequence shown here is derived from an EMBL/GenBank/DDBJ whole genome shotgun (WGS) entry which is preliminary data.</text>
</comment>
<dbReference type="PANTHER" id="PTHR45774">
    <property type="entry name" value="BTB/POZ DOMAIN-CONTAINING"/>
    <property type="match status" value="1"/>
</dbReference>
<dbReference type="Pfam" id="PF08005">
    <property type="entry name" value="PHR"/>
    <property type="match status" value="1"/>
</dbReference>
<dbReference type="PROSITE" id="PS50097">
    <property type="entry name" value="BTB"/>
    <property type="match status" value="1"/>
</dbReference>
<dbReference type="GO" id="GO:0005829">
    <property type="term" value="C:cytosol"/>
    <property type="evidence" value="ECO:0007669"/>
    <property type="project" value="TreeGrafter"/>
</dbReference>
<dbReference type="Pfam" id="PF07707">
    <property type="entry name" value="BACK"/>
    <property type="match status" value="1"/>
</dbReference>
<dbReference type="PANTHER" id="PTHR45774:SF3">
    <property type="entry name" value="BTB (POZ) DOMAIN-CONTAINING 2B-RELATED"/>
    <property type="match status" value="1"/>
</dbReference>
<dbReference type="InterPro" id="IPR011705">
    <property type="entry name" value="BACK"/>
</dbReference>
<dbReference type="InterPro" id="IPR000210">
    <property type="entry name" value="BTB/POZ_dom"/>
</dbReference>
<dbReference type="Gene3D" id="2.60.120.820">
    <property type="entry name" value="PHR domain"/>
    <property type="match status" value="1"/>
</dbReference>
<dbReference type="SMART" id="SM00225">
    <property type="entry name" value="BTB"/>
    <property type="match status" value="1"/>
</dbReference>
<reference evidence="3" key="1">
    <citation type="submission" date="2022-03" db="EMBL/GenBank/DDBJ databases">
        <authorList>
            <person name="Martin C."/>
        </authorList>
    </citation>
    <scope>NUCLEOTIDE SEQUENCE</scope>
</reference>
<dbReference type="Pfam" id="PF00651">
    <property type="entry name" value="BTB"/>
    <property type="match status" value="1"/>
</dbReference>
<dbReference type="EMBL" id="CAIIXF020000006">
    <property type="protein sequence ID" value="CAH1785272.1"/>
    <property type="molecule type" value="Genomic_DNA"/>
</dbReference>
<dbReference type="SUPFAM" id="SSF54695">
    <property type="entry name" value="POZ domain"/>
    <property type="match status" value="1"/>
</dbReference>
<keyword evidence="2" id="KW-0963">Cytoplasm</keyword>
<dbReference type="Gene3D" id="3.30.710.10">
    <property type="entry name" value="Potassium Channel Kv1.1, Chain A"/>
    <property type="match status" value="1"/>
</dbReference>
<dbReference type="GO" id="GO:0000932">
    <property type="term" value="C:P-body"/>
    <property type="evidence" value="ECO:0007669"/>
    <property type="project" value="TreeGrafter"/>
</dbReference>
<evidence type="ECO:0000313" key="4">
    <source>
        <dbReference type="Proteomes" id="UP000749559"/>
    </source>
</evidence>
<dbReference type="InterPro" id="IPR038648">
    <property type="entry name" value="PHR_sf"/>
</dbReference>
<accession>A0A8J1UDY0</accession>
<proteinExistence type="predicted"/>
<evidence type="ECO:0000256" key="1">
    <source>
        <dbReference type="ARBA" id="ARBA00004496"/>
    </source>
</evidence>
<protein>
    <submittedName>
        <fullName evidence="3">Uncharacterized protein</fullName>
    </submittedName>
</protein>
<evidence type="ECO:0000313" key="3">
    <source>
        <dbReference type="EMBL" id="CAH1785272.1"/>
    </source>
</evidence>
<name>A0A8J1UDY0_OWEFU</name>
<keyword evidence="4" id="KW-1185">Reference proteome</keyword>
<comment type="subcellular location">
    <subcellularLocation>
        <location evidence="1">Cytoplasm</location>
    </subcellularLocation>
</comment>
<dbReference type="Gene3D" id="1.25.40.420">
    <property type="match status" value="1"/>
</dbReference>
<dbReference type="AlphaFoldDB" id="A0A8J1UDY0"/>
<dbReference type="SMART" id="SM00875">
    <property type="entry name" value="BACK"/>
    <property type="match status" value="1"/>
</dbReference>
<dbReference type="InterPro" id="IPR011333">
    <property type="entry name" value="SKP1/BTB/POZ_sf"/>
</dbReference>
<dbReference type="InterPro" id="IPR012983">
    <property type="entry name" value="PHR"/>
</dbReference>
<sequence>MAEKSEETKEWAPIIERYKALLDSESMSDVQFSFGVTKGPTLYAHKVILGAASDVFKSMFYGELKETNDVIAIPDIERPMFLEMMRFIYYGKVNLTPDNVLGILYGAKKYLIPGLVETCREYLDGNLNIENVCTLLDASLRFDEEPLTKKCHELICKDTASVLESEAFVGISKQALGMILDIDTLKIKSEVEVFQAVVKWAEEVCKKQSIATTGENIRNILEDIIYKIRIPTFTADELGKHVAPTGILSLQEVNDILIYISTGKLESGEMKFIKQQRKYTDSYSKDLLVCKRYKDQSTEWKCKGTLYDALKFTTNSDIMLSGLGVFVPHKDTSTPLQLKFKY</sequence>
<gene>
    <name evidence="3" type="ORF">OFUS_LOCUS11353</name>
</gene>
<organism evidence="3 4">
    <name type="scientific">Owenia fusiformis</name>
    <name type="common">Polychaete worm</name>
    <dbReference type="NCBI Taxonomy" id="6347"/>
    <lineage>
        <taxon>Eukaryota</taxon>
        <taxon>Metazoa</taxon>
        <taxon>Spiralia</taxon>
        <taxon>Lophotrochozoa</taxon>
        <taxon>Annelida</taxon>
        <taxon>Polychaeta</taxon>
        <taxon>Sedentaria</taxon>
        <taxon>Canalipalpata</taxon>
        <taxon>Sabellida</taxon>
        <taxon>Oweniida</taxon>
        <taxon>Oweniidae</taxon>
        <taxon>Owenia</taxon>
    </lineage>
</organism>